<evidence type="ECO:0000313" key="2">
    <source>
        <dbReference type="Proteomes" id="UP000271590"/>
    </source>
</evidence>
<dbReference type="RefSeq" id="WP_124961397.1">
    <property type="nucleotide sequence ID" value="NZ_RQXU01000025.1"/>
</dbReference>
<sequence>MNTLYRVFVGLPAFMCERDRPMQERTVFFEAPYDYASGSNAGAAEVLEKLLTLAWGVDASGWCEEGFAYNLRRAREILDEAMGEGDSRLLEIGWGGPERISYARAEDVDLFVTPRQNKRIRAALEQSLAVRFQAARKALGVLA</sequence>
<proteinExistence type="predicted"/>
<comment type="caution">
    <text evidence="1">The sequence shown here is derived from an EMBL/GenBank/DDBJ whole genome shotgun (WGS) entry which is preliminary data.</text>
</comment>
<evidence type="ECO:0000313" key="1">
    <source>
        <dbReference type="EMBL" id="RRH82310.1"/>
    </source>
</evidence>
<reference evidence="1 2" key="1">
    <citation type="submission" date="2018-11" db="EMBL/GenBank/DDBJ databases">
        <title>The genome of Variovorax sp T529.</title>
        <authorList>
            <person name="Gao J."/>
        </authorList>
    </citation>
    <scope>NUCLEOTIDE SEQUENCE [LARGE SCALE GENOMIC DNA]</scope>
    <source>
        <strain evidence="1 2">T529</strain>
    </source>
</reference>
<dbReference type="EMBL" id="RQXU01000025">
    <property type="protein sequence ID" value="RRH82310.1"/>
    <property type="molecule type" value="Genomic_DNA"/>
</dbReference>
<protein>
    <submittedName>
        <fullName evidence="1">Uncharacterized protein</fullName>
    </submittedName>
</protein>
<dbReference type="Proteomes" id="UP000271590">
    <property type="component" value="Unassembled WGS sequence"/>
</dbReference>
<gene>
    <name evidence="1" type="ORF">EH244_27050</name>
</gene>
<accession>A0A3P3E759</accession>
<dbReference type="AlphaFoldDB" id="A0A3P3E759"/>
<name>A0A3P3E759_9BURK</name>
<organism evidence="1 2">
    <name type="scientific">Variovorax beijingensis</name>
    <dbReference type="NCBI Taxonomy" id="2496117"/>
    <lineage>
        <taxon>Bacteria</taxon>
        <taxon>Pseudomonadati</taxon>
        <taxon>Pseudomonadota</taxon>
        <taxon>Betaproteobacteria</taxon>
        <taxon>Burkholderiales</taxon>
        <taxon>Comamonadaceae</taxon>
        <taxon>Variovorax</taxon>
    </lineage>
</organism>